<sequence length="168" mass="19416">MANNNGPVPSNSPSNSNWFSYVYSVHVNIIADDQGFSYRYSTENVDNELKTAIDQKKSHCRLQKVVFTFVPNGNRDDDYYTLTYHGSVADLPRDKNRLKVHKKCYETRKGGISQRTVRVESEFRKSESTCNLERAYILFSSSDTSEVGMVGILKIDYHFEYFNRIRVS</sequence>
<evidence type="ECO:0000313" key="1">
    <source>
        <dbReference type="EMBL" id="CAG8584477.1"/>
    </source>
</evidence>
<keyword evidence="2" id="KW-1185">Reference proteome</keyword>
<gene>
    <name evidence="1" type="ORF">CPELLU_LOCUS6248</name>
</gene>
<protein>
    <submittedName>
        <fullName evidence="1">22551_t:CDS:1</fullName>
    </submittedName>
</protein>
<accession>A0A9N9BXJ7</accession>
<dbReference type="Proteomes" id="UP000789759">
    <property type="component" value="Unassembled WGS sequence"/>
</dbReference>
<name>A0A9N9BXJ7_9GLOM</name>
<dbReference type="EMBL" id="CAJVQA010003824">
    <property type="protein sequence ID" value="CAG8584477.1"/>
    <property type="molecule type" value="Genomic_DNA"/>
</dbReference>
<dbReference type="OrthoDB" id="2333076at2759"/>
<evidence type="ECO:0000313" key="2">
    <source>
        <dbReference type="Proteomes" id="UP000789759"/>
    </source>
</evidence>
<reference evidence="1" key="1">
    <citation type="submission" date="2021-06" db="EMBL/GenBank/DDBJ databases">
        <authorList>
            <person name="Kallberg Y."/>
            <person name="Tangrot J."/>
            <person name="Rosling A."/>
        </authorList>
    </citation>
    <scope>NUCLEOTIDE SEQUENCE</scope>
    <source>
        <strain evidence="1">FL966</strain>
    </source>
</reference>
<proteinExistence type="predicted"/>
<comment type="caution">
    <text evidence="1">The sequence shown here is derived from an EMBL/GenBank/DDBJ whole genome shotgun (WGS) entry which is preliminary data.</text>
</comment>
<organism evidence="1 2">
    <name type="scientific">Cetraspora pellucida</name>
    <dbReference type="NCBI Taxonomy" id="1433469"/>
    <lineage>
        <taxon>Eukaryota</taxon>
        <taxon>Fungi</taxon>
        <taxon>Fungi incertae sedis</taxon>
        <taxon>Mucoromycota</taxon>
        <taxon>Glomeromycotina</taxon>
        <taxon>Glomeromycetes</taxon>
        <taxon>Diversisporales</taxon>
        <taxon>Gigasporaceae</taxon>
        <taxon>Cetraspora</taxon>
    </lineage>
</organism>
<dbReference type="AlphaFoldDB" id="A0A9N9BXJ7"/>